<dbReference type="Gene3D" id="3.30.310.260">
    <property type="match status" value="1"/>
</dbReference>
<sequence>MKVYEKENSVVIEGALDFDPKHIFECGQCFRWKAEGDGSYTGVAKGRVINVSREGNTVYLKNTNLEDFNTIWKSYFDLDTDYAKIKNELKSMDEYLEKATEFGWGIRILRQDPWEMLISFIISSNNRIPMIQKAISNLSREYGTYIGKFNGVDYYDFPTPEQLSKASIDDIRACSTGFRDKYIKATTERVISENEDVYNYENLGTEDCRKKLMEFNGVGPKVCDCIALFGMQKYDTFPVDVWVKRVMQEFYVEDDMSLPKIRKYAIDKFEDLSGFAQQYLFYYARELGIGR</sequence>
<evidence type="ECO:0000256" key="3">
    <source>
        <dbReference type="ARBA" id="ARBA00022763"/>
    </source>
</evidence>
<keyword evidence="3" id="KW-0227">DNA damage</keyword>
<dbReference type="EC" id="4.2.99.18" evidence="2"/>
<dbReference type="SMART" id="SM00478">
    <property type="entry name" value="ENDO3c"/>
    <property type="match status" value="1"/>
</dbReference>
<evidence type="ECO:0000256" key="7">
    <source>
        <dbReference type="ARBA" id="ARBA00023268"/>
    </source>
</evidence>
<name>A0A0M3DEY2_9FIRM</name>
<dbReference type="PANTHER" id="PTHR10242:SF2">
    <property type="entry name" value="N-GLYCOSYLASE_DNA LYASE"/>
    <property type="match status" value="1"/>
</dbReference>
<dbReference type="Gene3D" id="1.10.340.30">
    <property type="entry name" value="Hypothetical protein, domain 2"/>
    <property type="match status" value="1"/>
</dbReference>
<dbReference type="Gene3D" id="1.10.1670.10">
    <property type="entry name" value="Helix-hairpin-Helix base-excision DNA repair enzymes (C-terminal)"/>
    <property type="match status" value="1"/>
</dbReference>
<evidence type="ECO:0000256" key="4">
    <source>
        <dbReference type="ARBA" id="ARBA00022801"/>
    </source>
</evidence>
<keyword evidence="5" id="KW-0234">DNA repair</keyword>
<dbReference type="RefSeq" id="WP_046824215.1">
    <property type="nucleotide sequence ID" value="NZ_LBBT01000343.1"/>
</dbReference>
<dbReference type="InterPro" id="IPR052054">
    <property type="entry name" value="Oxidative_DNA_repair_enzyme"/>
</dbReference>
<dbReference type="InterPro" id="IPR023170">
    <property type="entry name" value="HhH_base_excis_C"/>
</dbReference>
<reference evidence="11 12" key="1">
    <citation type="submission" date="2015-04" db="EMBL/GenBank/DDBJ databases">
        <title>Microcin producing Clostridium sp. JC272T.</title>
        <authorList>
            <person name="Jyothsna T."/>
            <person name="Sasikala C."/>
            <person name="Ramana C."/>
        </authorList>
    </citation>
    <scope>NUCLEOTIDE SEQUENCE [LARGE SCALE GENOMIC DNA]</scope>
    <source>
        <strain evidence="11 12">JC272</strain>
    </source>
</reference>
<keyword evidence="7" id="KW-0511">Multifunctional enzyme</keyword>
<evidence type="ECO:0000256" key="5">
    <source>
        <dbReference type="ARBA" id="ARBA00023204"/>
    </source>
</evidence>
<protein>
    <recommendedName>
        <fullName evidence="2">DNA-(apurinic or apyrimidinic site) lyase</fullName>
        <ecNumber evidence="2">4.2.99.18</ecNumber>
    </recommendedName>
</protein>
<keyword evidence="4" id="KW-0378">Hydrolase</keyword>
<organism evidence="11 12">
    <name type="scientific">Paraclostridium benzoelyticum</name>
    <dbReference type="NCBI Taxonomy" id="1629550"/>
    <lineage>
        <taxon>Bacteria</taxon>
        <taxon>Bacillati</taxon>
        <taxon>Bacillota</taxon>
        <taxon>Clostridia</taxon>
        <taxon>Peptostreptococcales</taxon>
        <taxon>Peptostreptococcaceae</taxon>
        <taxon>Paraclostridium</taxon>
    </lineage>
</organism>
<accession>A0A0M3DEY2</accession>
<comment type="similarity">
    <text evidence="1">Belongs to the type-1 OGG1 family.</text>
</comment>
<dbReference type="CDD" id="cd00056">
    <property type="entry name" value="ENDO3c"/>
    <property type="match status" value="1"/>
</dbReference>
<dbReference type="GO" id="GO:0140078">
    <property type="term" value="F:class I DNA-(apurinic or apyrimidinic site) endonuclease activity"/>
    <property type="evidence" value="ECO:0007669"/>
    <property type="project" value="UniProtKB-EC"/>
</dbReference>
<dbReference type="GO" id="GO:0003684">
    <property type="term" value="F:damaged DNA binding"/>
    <property type="evidence" value="ECO:0007669"/>
    <property type="project" value="InterPro"/>
</dbReference>
<dbReference type="PANTHER" id="PTHR10242">
    <property type="entry name" value="8-OXOGUANINE DNA GLYCOSYLASE"/>
    <property type="match status" value="1"/>
</dbReference>
<comment type="catalytic activity">
    <reaction evidence="9">
        <text>2'-deoxyribonucleotide-(2'-deoxyribose 5'-phosphate)-2'-deoxyribonucleotide-DNA = a 3'-end 2'-deoxyribonucleotide-(2,3-dehydro-2,3-deoxyribose 5'-phosphate)-DNA + a 5'-end 5'-phospho-2'-deoxyribonucleoside-DNA + H(+)</text>
        <dbReference type="Rhea" id="RHEA:66592"/>
        <dbReference type="Rhea" id="RHEA-COMP:13180"/>
        <dbReference type="Rhea" id="RHEA-COMP:16897"/>
        <dbReference type="Rhea" id="RHEA-COMP:17067"/>
        <dbReference type="ChEBI" id="CHEBI:15378"/>
        <dbReference type="ChEBI" id="CHEBI:136412"/>
        <dbReference type="ChEBI" id="CHEBI:157695"/>
        <dbReference type="ChEBI" id="CHEBI:167181"/>
        <dbReference type="EC" id="4.2.99.18"/>
    </reaction>
</comment>
<dbReference type="OrthoDB" id="9798522at2"/>
<comment type="caution">
    <text evidence="11">The sequence shown here is derived from an EMBL/GenBank/DDBJ whole genome shotgun (WGS) entry which is preliminary data.</text>
</comment>
<proteinExistence type="inferred from homology"/>
<dbReference type="InterPro" id="IPR003265">
    <property type="entry name" value="HhH-GPD_domain"/>
</dbReference>
<evidence type="ECO:0000256" key="9">
    <source>
        <dbReference type="ARBA" id="ARBA00044632"/>
    </source>
</evidence>
<evidence type="ECO:0000256" key="8">
    <source>
        <dbReference type="ARBA" id="ARBA00023295"/>
    </source>
</evidence>
<dbReference type="SUPFAM" id="SSF55945">
    <property type="entry name" value="TATA-box binding protein-like"/>
    <property type="match status" value="1"/>
</dbReference>
<dbReference type="Proteomes" id="UP000034407">
    <property type="component" value="Unassembled WGS sequence"/>
</dbReference>
<keyword evidence="8" id="KW-0326">Glycosidase</keyword>
<evidence type="ECO:0000256" key="2">
    <source>
        <dbReference type="ARBA" id="ARBA00012720"/>
    </source>
</evidence>
<gene>
    <name evidence="11" type="ORF">VN21_16430</name>
</gene>
<evidence type="ECO:0000313" key="12">
    <source>
        <dbReference type="Proteomes" id="UP000034407"/>
    </source>
</evidence>
<dbReference type="GO" id="GO:0006289">
    <property type="term" value="P:nucleotide-excision repair"/>
    <property type="evidence" value="ECO:0007669"/>
    <property type="project" value="InterPro"/>
</dbReference>
<keyword evidence="12" id="KW-1185">Reference proteome</keyword>
<dbReference type="AlphaFoldDB" id="A0A0M3DEY2"/>
<dbReference type="GO" id="GO:0008534">
    <property type="term" value="F:oxidized purine nucleobase lesion DNA N-glycosylase activity"/>
    <property type="evidence" value="ECO:0007669"/>
    <property type="project" value="InterPro"/>
</dbReference>
<evidence type="ECO:0000313" key="11">
    <source>
        <dbReference type="EMBL" id="KKY00024.1"/>
    </source>
</evidence>
<evidence type="ECO:0000256" key="1">
    <source>
        <dbReference type="ARBA" id="ARBA00010679"/>
    </source>
</evidence>
<dbReference type="InterPro" id="IPR011257">
    <property type="entry name" value="DNA_glycosylase"/>
</dbReference>
<keyword evidence="6" id="KW-0456">Lyase</keyword>
<evidence type="ECO:0000256" key="6">
    <source>
        <dbReference type="ARBA" id="ARBA00023239"/>
    </source>
</evidence>
<dbReference type="InterPro" id="IPR012904">
    <property type="entry name" value="OGG_N"/>
</dbReference>
<dbReference type="EMBL" id="LBBT01000343">
    <property type="protein sequence ID" value="KKY00024.1"/>
    <property type="molecule type" value="Genomic_DNA"/>
</dbReference>
<evidence type="ECO:0000259" key="10">
    <source>
        <dbReference type="SMART" id="SM00478"/>
    </source>
</evidence>
<dbReference type="GO" id="GO:0006284">
    <property type="term" value="P:base-excision repair"/>
    <property type="evidence" value="ECO:0007669"/>
    <property type="project" value="InterPro"/>
</dbReference>
<dbReference type="PATRIC" id="fig|1629550.3.peg.2790"/>
<dbReference type="SUPFAM" id="SSF48150">
    <property type="entry name" value="DNA-glycosylase"/>
    <property type="match status" value="1"/>
</dbReference>
<dbReference type="Pfam" id="PF07934">
    <property type="entry name" value="OGG_N"/>
    <property type="match status" value="1"/>
</dbReference>
<dbReference type="Pfam" id="PF00730">
    <property type="entry name" value="HhH-GPD"/>
    <property type="match status" value="1"/>
</dbReference>
<feature type="domain" description="HhH-GPD" evidence="10">
    <location>
        <begin position="122"/>
        <end position="285"/>
    </location>
</feature>